<protein>
    <submittedName>
        <fullName evidence="1">Uncharacterized protein</fullName>
    </submittedName>
</protein>
<dbReference type="AlphaFoldDB" id="A0A813IJC3"/>
<reference evidence="1" key="1">
    <citation type="submission" date="2021-02" db="EMBL/GenBank/DDBJ databases">
        <authorList>
            <person name="Dougan E. K."/>
            <person name="Rhodes N."/>
            <person name="Thang M."/>
            <person name="Chan C."/>
        </authorList>
    </citation>
    <scope>NUCLEOTIDE SEQUENCE</scope>
</reference>
<sequence>PAGSSRLAASTPVPFERPKMPVAQSMRQVRARLLSVCLLLAATALLALVFTGGDSPTFSQLQLTQATPKVSRYRVGDRVMAKVPIRISNGGRGYYNEGAAVGVPEHLRDTKAEEKEMSKLLKVVEGGKAGSVVGIITAGEWKNKPEHWKGMPRPGVMVSWDDGELPIEVAEQMDLVQMEGSVADERREQRLQKWKRTR</sequence>
<evidence type="ECO:0000313" key="1">
    <source>
        <dbReference type="EMBL" id="CAE8650273.1"/>
    </source>
</evidence>
<name>A0A813IJC3_POLGL</name>
<evidence type="ECO:0000313" key="2">
    <source>
        <dbReference type="Proteomes" id="UP000626109"/>
    </source>
</evidence>
<dbReference type="Proteomes" id="UP000626109">
    <property type="component" value="Unassembled WGS sequence"/>
</dbReference>
<organism evidence="1 2">
    <name type="scientific">Polarella glacialis</name>
    <name type="common">Dinoflagellate</name>
    <dbReference type="NCBI Taxonomy" id="89957"/>
    <lineage>
        <taxon>Eukaryota</taxon>
        <taxon>Sar</taxon>
        <taxon>Alveolata</taxon>
        <taxon>Dinophyceae</taxon>
        <taxon>Suessiales</taxon>
        <taxon>Suessiaceae</taxon>
        <taxon>Polarella</taxon>
    </lineage>
</organism>
<comment type="caution">
    <text evidence="1">The sequence shown here is derived from an EMBL/GenBank/DDBJ whole genome shotgun (WGS) entry which is preliminary data.</text>
</comment>
<feature type="non-terminal residue" evidence="1">
    <location>
        <position position="198"/>
    </location>
</feature>
<accession>A0A813IJC3</accession>
<dbReference type="EMBL" id="CAJNNW010008687">
    <property type="protein sequence ID" value="CAE8650273.1"/>
    <property type="molecule type" value="Genomic_DNA"/>
</dbReference>
<proteinExistence type="predicted"/>
<gene>
    <name evidence="1" type="ORF">PGLA2088_LOCUS8138</name>
</gene>